<protein>
    <submittedName>
        <fullName evidence="1">Lysis protein</fullName>
    </submittedName>
</protein>
<proteinExistence type="predicted"/>
<accession>A0ACC5PUW2</accession>
<sequence length="155" mass="17158">MSIKFCMAGGLIIVMFILAWTADHYHDKAIAWRDTAHRSGQLTRQQAATITDINQRQQRLAALDKTHTEALSAAESENDALRHQLAAGTRRMYVHAKCPVSGTGTAAGSGGMGDGTAVELTADTRRNVLDIRAGIIRDREKLRYLQEYVQTQCMR</sequence>
<gene>
    <name evidence="1" type="ORF">IFT41_22940</name>
</gene>
<dbReference type="Proteomes" id="UP000610459">
    <property type="component" value="Unassembled WGS sequence"/>
</dbReference>
<comment type="caution">
    <text evidence="1">The sequence shown here is derived from an EMBL/GenBank/DDBJ whole genome shotgun (WGS) entry which is preliminary data.</text>
</comment>
<organism evidence="1 2">
    <name type="scientific">Enterobacter agglomerans</name>
    <name type="common">Erwinia herbicola</name>
    <name type="synonym">Pantoea agglomerans</name>
    <dbReference type="NCBI Taxonomy" id="549"/>
    <lineage>
        <taxon>Bacteria</taxon>
        <taxon>Pseudomonadati</taxon>
        <taxon>Pseudomonadota</taxon>
        <taxon>Gammaproteobacteria</taxon>
        <taxon>Enterobacterales</taxon>
        <taxon>Erwiniaceae</taxon>
        <taxon>Pantoea</taxon>
        <taxon>Pantoea agglomerans group</taxon>
    </lineage>
</organism>
<name>A0ACC5PUW2_ENTAG</name>
<dbReference type="EMBL" id="JACYNR010000027">
    <property type="protein sequence ID" value="MBD8128956.1"/>
    <property type="molecule type" value="Genomic_DNA"/>
</dbReference>
<reference evidence="1 2" key="1">
    <citation type="journal article" date="2020" name="FEMS Microbiol. Ecol.">
        <title>Temporal dynamics of bacterial communities during seed development and maturation.</title>
        <authorList>
            <person name="Chesneau G."/>
            <person name="Torres-Cortes G."/>
            <person name="Briand M."/>
            <person name="Darrasse A."/>
            <person name="Preveaux A."/>
            <person name="Marais C."/>
            <person name="Jacques M.A."/>
            <person name="Shade A."/>
            <person name="Barret M."/>
        </authorList>
    </citation>
    <scope>NUCLEOTIDE SEQUENCE [LARGE SCALE GENOMIC DNA]</scope>
    <source>
        <strain evidence="1 2">CFBP13709</strain>
    </source>
</reference>
<keyword evidence="2" id="KW-1185">Reference proteome</keyword>
<evidence type="ECO:0000313" key="1">
    <source>
        <dbReference type="EMBL" id="MBD8128956.1"/>
    </source>
</evidence>
<evidence type="ECO:0000313" key="2">
    <source>
        <dbReference type="Proteomes" id="UP000610459"/>
    </source>
</evidence>